<dbReference type="GO" id="GO:0008270">
    <property type="term" value="F:zinc ion binding"/>
    <property type="evidence" value="ECO:0007669"/>
    <property type="project" value="UniProtKB-UniRule"/>
</dbReference>
<evidence type="ECO:0000256" key="3">
    <source>
        <dbReference type="ARBA" id="ARBA00011956"/>
    </source>
</evidence>
<dbReference type="InterPro" id="IPR046457">
    <property type="entry name" value="PMI_typeI_cat"/>
</dbReference>
<dbReference type="InterPro" id="IPR051804">
    <property type="entry name" value="Carb_Metab_Reg_Kinase/Isom"/>
</dbReference>
<evidence type="ECO:0000313" key="13">
    <source>
        <dbReference type="Proteomes" id="UP000199687"/>
    </source>
</evidence>
<dbReference type="InterPro" id="IPR014628">
    <property type="entry name" value="Man6P_isomerase_Firm_short"/>
</dbReference>
<sequence>MYKEPIFLQPVFQERIWGGKKLHTEFHYAIPYERTGEAWAISAHPNGPSKIINGPLEGKNLLDAWENHGELFNKSSDNNEAYPLLIKILDADDNLSVQVHPDDKYAREQANEAYGKTECWYVLSAEKGSELIIGHHAQTKEELEALIDDGKWDELLRKVPVKAGDFVYVPSGTIHAIGKGIVILETQQSSDITYRVYDYNRTDAVGNTRELHLKQAKEVTTVPHETPQLNQTVEKNQGLVSKKLVEEKYFTVYHWKLEGSVEKVRDNDFLQVSLVEGEAVVTVNGQSYTIKKGDHFIIPATVDKYKLEGNGEFIVSHT</sequence>
<dbReference type="InterPro" id="IPR014710">
    <property type="entry name" value="RmlC-like_jellyroll"/>
</dbReference>
<dbReference type="GO" id="GO:0005975">
    <property type="term" value="P:carbohydrate metabolic process"/>
    <property type="evidence" value="ECO:0007669"/>
    <property type="project" value="UniProtKB-UniRule"/>
</dbReference>
<gene>
    <name evidence="12" type="ORF">SAMN04487944_12013</name>
</gene>
<protein>
    <recommendedName>
        <fullName evidence="3 7">Mannose-6-phosphate isomerase</fullName>
        <ecNumber evidence="3 7">5.3.1.8</ecNumber>
    </recommendedName>
</protein>
<dbReference type="InterPro" id="IPR049071">
    <property type="entry name" value="MPI_cupin_dom"/>
</dbReference>
<feature type="active site" evidence="9">
    <location>
        <position position="195"/>
    </location>
</feature>
<evidence type="ECO:0000256" key="9">
    <source>
        <dbReference type="PIRSR" id="PIRSR036894-2"/>
    </source>
</evidence>
<keyword evidence="4 7" id="KW-0479">Metal-binding</keyword>
<dbReference type="CDD" id="cd07010">
    <property type="entry name" value="cupin_PMI_type_I_N_bac"/>
    <property type="match status" value="1"/>
</dbReference>
<comment type="similarity">
    <text evidence="2 7">Belongs to the mannose-6-phosphate isomerase type 1 family.</text>
</comment>
<feature type="binding site" evidence="8">
    <location>
        <position position="100"/>
    </location>
    <ligand>
        <name>Zn(2+)</name>
        <dbReference type="ChEBI" id="CHEBI:29105"/>
    </ligand>
</feature>
<dbReference type="Proteomes" id="UP000199687">
    <property type="component" value="Unassembled WGS sequence"/>
</dbReference>
<dbReference type="Pfam" id="PF20511">
    <property type="entry name" value="PMI_typeI_cat"/>
    <property type="match status" value="1"/>
</dbReference>
<comment type="catalytic activity">
    <reaction evidence="1 7">
        <text>D-mannose 6-phosphate = D-fructose 6-phosphate</text>
        <dbReference type="Rhea" id="RHEA:12356"/>
        <dbReference type="ChEBI" id="CHEBI:58735"/>
        <dbReference type="ChEBI" id="CHEBI:61527"/>
        <dbReference type="EC" id="5.3.1.8"/>
    </reaction>
</comment>
<dbReference type="NCBIfam" id="TIGR00218">
    <property type="entry name" value="manA"/>
    <property type="match status" value="1"/>
</dbReference>
<dbReference type="InterPro" id="IPR001250">
    <property type="entry name" value="Man6P_Isoase-1"/>
</dbReference>
<reference evidence="12 13" key="1">
    <citation type="submission" date="2016-10" db="EMBL/GenBank/DDBJ databases">
        <authorList>
            <person name="de Groot N.N."/>
        </authorList>
    </citation>
    <scope>NUCLEOTIDE SEQUENCE [LARGE SCALE GENOMIC DNA]</scope>
    <source>
        <strain evidence="12 13">CGMCC 1.7727</strain>
    </source>
</reference>
<evidence type="ECO:0000256" key="4">
    <source>
        <dbReference type="ARBA" id="ARBA00022723"/>
    </source>
</evidence>
<comment type="cofactor">
    <cofactor evidence="8">
        <name>Zn(2+)</name>
        <dbReference type="ChEBI" id="CHEBI:29105"/>
    </cofactor>
    <text evidence="8">Binds 1 zinc ion per subunit.</text>
</comment>
<feature type="domain" description="Phosphomannose isomerase type I catalytic" evidence="10">
    <location>
        <begin position="7"/>
        <end position="112"/>
    </location>
</feature>
<dbReference type="GO" id="GO:0004476">
    <property type="term" value="F:mannose-6-phosphate isomerase activity"/>
    <property type="evidence" value="ECO:0007669"/>
    <property type="project" value="UniProtKB-UniRule"/>
</dbReference>
<evidence type="ECO:0000256" key="6">
    <source>
        <dbReference type="ARBA" id="ARBA00023235"/>
    </source>
</evidence>
<dbReference type="Gene3D" id="2.60.120.10">
    <property type="entry name" value="Jelly Rolls"/>
    <property type="match status" value="2"/>
</dbReference>
<evidence type="ECO:0000313" key="12">
    <source>
        <dbReference type="EMBL" id="SES14353.1"/>
    </source>
</evidence>
<dbReference type="Pfam" id="PF21621">
    <property type="entry name" value="MPI_cupin_dom"/>
    <property type="match status" value="1"/>
</dbReference>
<evidence type="ECO:0000259" key="11">
    <source>
        <dbReference type="Pfam" id="PF21621"/>
    </source>
</evidence>
<feature type="binding site" evidence="8">
    <location>
        <position position="175"/>
    </location>
    <ligand>
        <name>Zn(2+)</name>
        <dbReference type="ChEBI" id="CHEBI:29105"/>
    </ligand>
</feature>
<keyword evidence="5 7" id="KW-0862">Zinc</keyword>
<feature type="domain" description="Mannose-6-phosphate isomerase cupin" evidence="11">
    <location>
        <begin position="242"/>
        <end position="317"/>
    </location>
</feature>
<dbReference type="STRING" id="531814.SAMN04487944_12013"/>
<dbReference type="RefSeq" id="WP_089743175.1">
    <property type="nucleotide sequence ID" value="NZ_FOGL01000020.1"/>
</dbReference>
<dbReference type="OrthoDB" id="9808275at2"/>
<evidence type="ECO:0000256" key="7">
    <source>
        <dbReference type="PIRNR" id="PIRNR036894"/>
    </source>
</evidence>
<dbReference type="EC" id="5.3.1.8" evidence="3 7"/>
<evidence type="ECO:0000256" key="5">
    <source>
        <dbReference type="ARBA" id="ARBA00022833"/>
    </source>
</evidence>
<feature type="binding site" evidence="8">
    <location>
        <position position="118"/>
    </location>
    <ligand>
        <name>Zn(2+)</name>
        <dbReference type="ChEBI" id="CHEBI:29105"/>
    </ligand>
</feature>
<keyword evidence="13" id="KW-1185">Reference proteome</keyword>
<evidence type="ECO:0000256" key="2">
    <source>
        <dbReference type="ARBA" id="ARBA00010772"/>
    </source>
</evidence>
<dbReference type="AlphaFoldDB" id="A0A1H9UZ94"/>
<name>A0A1H9UZ94_9BACI</name>
<evidence type="ECO:0000256" key="1">
    <source>
        <dbReference type="ARBA" id="ARBA00000757"/>
    </source>
</evidence>
<proteinExistence type="inferred from homology"/>
<dbReference type="EMBL" id="FOGL01000020">
    <property type="protein sequence ID" value="SES14353.1"/>
    <property type="molecule type" value="Genomic_DNA"/>
</dbReference>
<evidence type="ECO:0000256" key="8">
    <source>
        <dbReference type="PIRSR" id="PIRSR036894-1"/>
    </source>
</evidence>
<organism evidence="12 13">
    <name type="scientific">Gracilibacillus ureilyticus</name>
    <dbReference type="NCBI Taxonomy" id="531814"/>
    <lineage>
        <taxon>Bacteria</taxon>
        <taxon>Bacillati</taxon>
        <taxon>Bacillota</taxon>
        <taxon>Bacilli</taxon>
        <taxon>Bacillales</taxon>
        <taxon>Bacillaceae</taxon>
        <taxon>Gracilibacillus</taxon>
    </lineage>
</organism>
<keyword evidence="6 7" id="KW-0413">Isomerase</keyword>
<dbReference type="PANTHER" id="PTHR42742">
    <property type="entry name" value="TRANSCRIPTIONAL REPRESSOR MPRA"/>
    <property type="match status" value="1"/>
</dbReference>
<dbReference type="SUPFAM" id="SSF51182">
    <property type="entry name" value="RmlC-like cupins"/>
    <property type="match status" value="1"/>
</dbReference>
<evidence type="ECO:0000259" key="10">
    <source>
        <dbReference type="Pfam" id="PF20511"/>
    </source>
</evidence>
<dbReference type="InterPro" id="IPR011051">
    <property type="entry name" value="RmlC_Cupin_sf"/>
</dbReference>
<dbReference type="PANTHER" id="PTHR42742:SF3">
    <property type="entry name" value="FRUCTOKINASE"/>
    <property type="match status" value="1"/>
</dbReference>
<dbReference type="PIRSF" id="PIRSF036894">
    <property type="entry name" value="PMI_Firm_short"/>
    <property type="match status" value="1"/>
</dbReference>
<accession>A0A1H9UZ94</accession>